<reference evidence="1 2" key="1">
    <citation type="submission" date="2016-10" db="EMBL/GenBank/DDBJ databases">
        <authorList>
            <person name="de Groot N.N."/>
        </authorList>
    </citation>
    <scope>NUCLEOTIDE SEQUENCE [LARGE SCALE GENOMIC DNA]</scope>
    <source>
        <strain evidence="1 2">YAD2003</strain>
    </source>
</reference>
<accession>A0A1H6LJE7</accession>
<dbReference type="RefSeq" id="WP_074719010.1">
    <property type="nucleotide sequence ID" value="NZ_FNWV01000019.1"/>
</dbReference>
<organism evidence="1 2">
    <name type="scientific">Ruminococcus flavefaciens</name>
    <dbReference type="NCBI Taxonomy" id="1265"/>
    <lineage>
        <taxon>Bacteria</taxon>
        <taxon>Bacillati</taxon>
        <taxon>Bacillota</taxon>
        <taxon>Clostridia</taxon>
        <taxon>Eubacteriales</taxon>
        <taxon>Oscillospiraceae</taxon>
        <taxon>Ruminococcus</taxon>
    </lineage>
</organism>
<name>A0A1H6LJE7_RUMFL</name>
<gene>
    <name evidence="1" type="ORF">SAMN02910265_03097</name>
</gene>
<dbReference type="AlphaFoldDB" id="A0A1H6LJE7"/>
<proteinExistence type="predicted"/>
<dbReference type="Proteomes" id="UP000183190">
    <property type="component" value="Unassembled WGS sequence"/>
</dbReference>
<evidence type="ECO:0000313" key="2">
    <source>
        <dbReference type="Proteomes" id="UP000183190"/>
    </source>
</evidence>
<evidence type="ECO:0008006" key="3">
    <source>
        <dbReference type="Google" id="ProtNLM"/>
    </source>
</evidence>
<dbReference type="OrthoDB" id="1822928at2"/>
<evidence type="ECO:0000313" key="1">
    <source>
        <dbReference type="EMBL" id="SEH86392.1"/>
    </source>
</evidence>
<protein>
    <recommendedName>
        <fullName evidence="3">Ribbon-helix-helix protein, copG family</fullName>
    </recommendedName>
</protein>
<sequence>MKTGTSPKTLRIPKDTIADIERVAKEKKTTFSKEANRRLANKGGSDTNYPLFLAKTQTIINLCFEGVRTGSEEPIKKAQEEERKLWTKIMTSSK</sequence>
<dbReference type="EMBL" id="FNWV01000019">
    <property type="protein sequence ID" value="SEH86392.1"/>
    <property type="molecule type" value="Genomic_DNA"/>
</dbReference>